<evidence type="ECO:0000313" key="2">
    <source>
        <dbReference type="Proteomes" id="UP000240325"/>
    </source>
</evidence>
<proteinExistence type="predicted"/>
<dbReference type="EMBL" id="MF782455">
    <property type="protein sequence ID" value="ATZ80998.1"/>
    <property type="molecule type" value="Genomic_DNA"/>
</dbReference>
<evidence type="ECO:0000313" key="1">
    <source>
        <dbReference type="EMBL" id="ATZ80998.1"/>
    </source>
</evidence>
<gene>
    <name evidence="1" type="ORF">BMW23_0953</name>
</gene>
<dbReference type="Proteomes" id="UP000240325">
    <property type="component" value="Segment"/>
</dbReference>
<name>A0A2H4UVP5_9VIRU</name>
<organism evidence="1">
    <name type="scientific">Bodo saltans virus</name>
    <dbReference type="NCBI Taxonomy" id="2024608"/>
    <lineage>
        <taxon>Viruses</taxon>
        <taxon>Varidnaviria</taxon>
        <taxon>Bamfordvirae</taxon>
        <taxon>Nucleocytoviricota</taxon>
        <taxon>Megaviricetes</taxon>
        <taxon>Imitervirales</taxon>
        <taxon>Mimiviridae</taxon>
        <taxon>Klosneuvirinae</taxon>
        <taxon>Theiavirus</taxon>
        <taxon>Theiavirus salishense</taxon>
    </lineage>
</organism>
<sequence length="156" mass="18235">MELKIFGNGIDYFHKPADFDKTQKIRIVDGRIVCGNGSTWAYFNEHRITKLYHRAPFVENHFSVSVSIWNPEKLSMTYVIAEKTAYDDVASFSNLSTDIWKIHKAFVIEYEFDDESDIFRKKKQYYIDGIDILDTIIKPVLITQPLDAAYCYDSQK</sequence>
<reference evidence="1" key="1">
    <citation type="journal article" date="2017" name="Elife">
        <title>The kinetoplastid-infecting Bodo saltans virus (BsV), a window into the most abundant giant viruses in the sea.</title>
        <authorList>
            <person name="Deeg C.M."/>
            <person name="Chow C.-E.T."/>
            <person name="Suttle C.A."/>
        </authorList>
    </citation>
    <scope>NUCLEOTIDE SEQUENCE</scope>
    <source>
        <strain evidence="1">NG1</strain>
    </source>
</reference>
<accession>A0A2H4UVP5</accession>
<keyword evidence="2" id="KW-1185">Reference proteome</keyword>
<protein>
    <submittedName>
        <fullName evidence="1">Uncharacterized protein</fullName>
    </submittedName>
</protein>